<dbReference type="AlphaFoldDB" id="A0AAE0KFA3"/>
<reference evidence="2" key="1">
    <citation type="journal article" date="2023" name="Mol. Phylogenet. Evol.">
        <title>Genome-scale phylogeny and comparative genomics of the fungal order Sordariales.</title>
        <authorList>
            <person name="Hensen N."/>
            <person name="Bonometti L."/>
            <person name="Westerberg I."/>
            <person name="Brannstrom I.O."/>
            <person name="Guillou S."/>
            <person name="Cros-Aarteil S."/>
            <person name="Calhoun S."/>
            <person name="Haridas S."/>
            <person name="Kuo A."/>
            <person name="Mondo S."/>
            <person name="Pangilinan J."/>
            <person name="Riley R."/>
            <person name="LaButti K."/>
            <person name="Andreopoulos B."/>
            <person name="Lipzen A."/>
            <person name="Chen C."/>
            <person name="Yan M."/>
            <person name="Daum C."/>
            <person name="Ng V."/>
            <person name="Clum A."/>
            <person name="Steindorff A."/>
            <person name="Ohm R.A."/>
            <person name="Martin F."/>
            <person name="Silar P."/>
            <person name="Natvig D.O."/>
            <person name="Lalanne C."/>
            <person name="Gautier V."/>
            <person name="Ament-Velasquez S.L."/>
            <person name="Kruys A."/>
            <person name="Hutchinson M.I."/>
            <person name="Powell A.J."/>
            <person name="Barry K."/>
            <person name="Miller A.N."/>
            <person name="Grigoriev I.V."/>
            <person name="Debuchy R."/>
            <person name="Gladieux P."/>
            <person name="Hiltunen Thoren M."/>
            <person name="Johannesson H."/>
        </authorList>
    </citation>
    <scope>NUCLEOTIDE SEQUENCE</scope>
    <source>
        <strain evidence="2">CBS 232.78</strain>
    </source>
</reference>
<accession>A0AAE0KFA3</accession>
<protein>
    <submittedName>
        <fullName evidence="2">Uncharacterized protein</fullName>
    </submittedName>
</protein>
<dbReference type="Proteomes" id="UP001285441">
    <property type="component" value="Unassembled WGS sequence"/>
</dbReference>
<dbReference type="EMBL" id="JAULSW010000007">
    <property type="protein sequence ID" value="KAK3375112.1"/>
    <property type="molecule type" value="Genomic_DNA"/>
</dbReference>
<sequence>MLREAALSRAGSLAALAVVLAVWATAKQCLLPDLEPPASSVAQEDSVGALAAVAALEVTETVASVAAAEAALEGETVASVVVAAVSGAVTAASAAATEASVVPTVTRLVLPTRLTVPAVAALAAAVTLVAATIDGTDPQAEAAAGMVDVRAAVAHMMTGLAEAIAAAAVAAAIACPDRRAVTWSPFGLETAETAPRAMTVGIAAIAAAETMTSRESTTSREIMTSQETTTIRASGALTAAMRIPESSDATSTSRGYDFCSQFRILVPFHFDDEGKPAFYQAPSKQAVKQERQSIEVCLRQGNRPGAPSTRPTISYRPEIFSGSYHPKKKAERKAVQHRVMPRSR</sequence>
<proteinExistence type="predicted"/>
<evidence type="ECO:0000313" key="2">
    <source>
        <dbReference type="EMBL" id="KAK3375112.1"/>
    </source>
</evidence>
<name>A0AAE0KFA3_9PEZI</name>
<feature type="region of interest" description="Disordered" evidence="1">
    <location>
        <begin position="300"/>
        <end position="320"/>
    </location>
</feature>
<evidence type="ECO:0000256" key="1">
    <source>
        <dbReference type="SAM" id="MobiDB-lite"/>
    </source>
</evidence>
<evidence type="ECO:0000313" key="3">
    <source>
        <dbReference type="Proteomes" id="UP001285441"/>
    </source>
</evidence>
<keyword evidence="3" id="KW-1185">Reference proteome</keyword>
<comment type="caution">
    <text evidence="2">The sequence shown here is derived from an EMBL/GenBank/DDBJ whole genome shotgun (WGS) entry which is preliminary data.</text>
</comment>
<gene>
    <name evidence="2" type="ORF">B0H63DRAFT_267669</name>
</gene>
<reference evidence="2" key="2">
    <citation type="submission" date="2023-06" db="EMBL/GenBank/DDBJ databases">
        <authorList>
            <consortium name="Lawrence Berkeley National Laboratory"/>
            <person name="Haridas S."/>
            <person name="Hensen N."/>
            <person name="Bonometti L."/>
            <person name="Westerberg I."/>
            <person name="Brannstrom I.O."/>
            <person name="Guillou S."/>
            <person name="Cros-Aarteil S."/>
            <person name="Calhoun S."/>
            <person name="Kuo A."/>
            <person name="Mondo S."/>
            <person name="Pangilinan J."/>
            <person name="Riley R."/>
            <person name="LaButti K."/>
            <person name="Andreopoulos B."/>
            <person name="Lipzen A."/>
            <person name="Chen C."/>
            <person name="Yanf M."/>
            <person name="Daum C."/>
            <person name="Ng V."/>
            <person name="Clum A."/>
            <person name="Steindorff A."/>
            <person name="Ohm R."/>
            <person name="Martin F."/>
            <person name="Silar P."/>
            <person name="Natvig D."/>
            <person name="Lalanne C."/>
            <person name="Gautier V."/>
            <person name="Ament-velasquez S.L."/>
            <person name="Kruys A."/>
            <person name="Hutchinson M.I."/>
            <person name="Powell A.J."/>
            <person name="Barry K."/>
            <person name="Miller A.N."/>
            <person name="Grigoriev I.V."/>
            <person name="Debuchy R."/>
            <person name="Gladieux P."/>
            <person name="Thoren M.H."/>
            <person name="Johannesson H."/>
        </authorList>
    </citation>
    <scope>NUCLEOTIDE SEQUENCE</scope>
    <source>
        <strain evidence="2">CBS 232.78</strain>
    </source>
</reference>
<organism evidence="2 3">
    <name type="scientific">Podospora didyma</name>
    <dbReference type="NCBI Taxonomy" id="330526"/>
    <lineage>
        <taxon>Eukaryota</taxon>
        <taxon>Fungi</taxon>
        <taxon>Dikarya</taxon>
        <taxon>Ascomycota</taxon>
        <taxon>Pezizomycotina</taxon>
        <taxon>Sordariomycetes</taxon>
        <taxon>Sordariomycetidae</taxon>
        <taxon>Sordariales</taxon>
        <taxon>Podosporaceae</taxon>
        <taxon>Podospora</taxon>
    </lineage>
</organism>
<feature type="region of interest" description="Disordered" evidence="1">
    <location>
        <begin position="325"/>
        <end position="344"/>
    </location>
</feature>